<dbReference type="AlphaFoldDB" id="X1REM2"/>
<proteinExistence type="predicted"/>
<dbReference type="EMBL" id="BARW01006663">
    <property type="protein sequence ID" value="GAI79043.1"/>
    <property type="molecule type" value="Genomic_DNA"/>
</dbReference>
<gene>
    <name evidence="1" type="ORF">S12H4_13992</name>
</gene>
<comment type="caution">
    <text evidence="1">The sequence shown here is derived from an EMBL/GenBank/DDBJ whole genome shotgun (WGS) entry which is preliminary data.</text>
</comment>
<evidence type="ECO:0000313" key="1">
    <source>
        <dbReference type="EMBL" id="GAI79043.1"/>
    </source>
</evidence>
<accession>X1REM2</accession>
<reference evidence="1" key="1">
    <citation type="journal article" date="2014" name="Front. Microbiol.">
        <title>High frequency of phylogenetically diverse reductive dehalogenase-homologous genes in deep subseafloor sedimentary metagenomes.</title>
        <authorList>
            <person name="Kawai M."/>
            <person name="Futagami T."/>
            <person name="Toyoda A."/>
            <person name="Takaki Y."/>
            <person name="Nishi S."/>
            <person name="Hori S."/>
            <person name="Arai W."/>
            <person name="Tsubouchi T."/>
            <person name="Morono Y."/>
            <person name="Uchiyama I."/>
            <person name="Ito T."/>
            <person name="Fujiyama A."/>
            <person name="Inagaki F."/>
            <person name="Takami H."/>
        </authorList>
    </citation>
    <scope>NUCLEOTIDE SEQUENCE</scope>
    <source>
        <strain evidence="1">Expedition CK06-06</strain>
    </source>
</reference>
<protein>
    <submittedName>
        <fullName evidence="1">Uncharacterized protein</fullName>
    </submittedName>
</protein>
<organism evidence="1">
    <name type="scientific">marine sediment metagenome</name>
    <dbReference type="NCBI Taxonomy" id="412755"/>
    <lineage>
        <taxon>unclassified sequences</taxon>
        <taxon>metagenomes</taxon>
        <taxon>ecological metagenomes</taxon>
    </lineage>
</organism>
<sequence>MNDLRAKLASKWAKKHNIQLSLFSRQYDKERKATRREKKLTEKVKDKEKFREICQGIRTESS</sequence>
<name>X1REM2_9ZZZZ</name>